<dbReference type="AlphaFoldDB" id="A0A1Z4C3C3"/>
<dbReference type="NCBIfam" id="TIGR01444">
    <property type="entry name" value="fkbM_fam"/>
    <property type="match status" value="1"/>
</dbReference>
<keyword evidence="2" id="KW-0808">Transferase</keyword>
<dbReference type="PANTHER" id="PTHR34203:SF15">
    <property type="entry name" value="SLL1173 PROTEIN"/>
    <property type="match status" value="1"/>
</dbReference>
<evidence type="ECO:0000313" key="3">
    <source>
        <dbReference type="Proteomes" id="UP000197019"/>
    </source>
</evidence>
<dbReference type="SUPFAM" id="SSF53335">
    <property type="entry name" value="S-adenosyl-L-methionine-dependent methyltransferases"/>
    <property type="match status" value="1"/>
</dbReference>
<dbReference type="OrthoDB" id="9814604at2"/>
<accession>A0A1Z4C3C3</accession>
<reference evidence="2 3" key="1">
    <citation type="submission" date="2017-06" db="EMBL/GenBank/DDBJ databases">
        <title>Genome Sequencing of the methanotroph Methylovulum psychrotolerants str. HV10-M2 isolated from a high-altitude environment.</title>
        <authorList>
            <person name="Mateos-Rivera A."/>
        </authorList>
    </citation>
    <scope>NUCLEOTIDE SEQUENCE [LARGE SCALE GENOMIC DNA]</scope>
    <source>
        <strain evidence="2 3">HV10_M2</strain>
    </source>
</reference>
<dbReference type="GO" id="GO:0008168">
    <property type="term" value="F:methyltransferase activity"/>
    <property type="evidence" value="ECO:0007669"/>
    <property type="project" value="UniProtKB-KW"/>
</dbReference>
<keyword evidence="3" id="KW-1185">Reference proteome</keyword>
<dbReference type="InterPro" id="IPR029063">
    <property type="entry name" value="SAM-dependent_MTases_sf"/>
</dbReference>
<dbReference type="Gene3D" id="3.40.50.150">
    <property type="entry name" value="Vaccinia Virus protein VP39"/>
    <property type="match status" value="1"/>
</dbReference>
<organism evidence="2 3">
    <name type="scientific">Methylovulum psychrotolerans</name>
    <dbReference type="NCBI Taxonomy" id="1704499"/>
    <lineage>
        <taxon>Bacteria</taxon>
        <taxon>Pseudomonadati</taxon>
        <taxon>Pseudomonadota</taxon>
        <taxon>Gammaproteobacteria</taxon>
        <taxon>Methylococcales</taxon>
        <taxon>Methylococcaceae</taxon>
        <taxon>Methylovulum</taxon>
    </lineage>
</organism>
<evidence type="ECO:0000313" key="2">
    <source>
        <dbReference type="EMBL" id="ASF48046.1"/>
    </source>
</evidence>
<dbReference type="KEGG" id="mpsy:CEK71_19325"/>
<evidence type="ECO:0000259" key="1">
    <source>
        <dbReference type="Pfam" id="PF05050"/>
    </source>
</evidence>
<proteinExistence type="predicted"/>
<dbReference type="InterPro" id="IPR052514">
    <property type="entry name" value="SAM-dependent_MTase"/>
</dbReference>
<dbReference type="Proteomes" id="UP000197019">
    <property type="component" value="Chromosome"/>
</dbReference>
<feature type="domain" description="Methyltransferase FkbM" evidence="1">
    <location>
        <begin position="75"/>
        <end position="241"/>
    </location>
</feature>
<dbReference type="RefSeq" id="WP_088620916.1">
    <property type="nucleotide sequence ID" value="NZ_CP022129.1"/>
</dbReference>
<dbReference type="Pfam" id="PF05050">
    <property type="entry name" value="Methyltransf_21"/>
    <property type="match status" value="1"/>
</dbReference>
<dbReference type="InterPro" id="IPR006342">
    <property type="entry name" value="FkbM_mtfrase"/>
</dbReference>
<name>A0A1Z4C3C3_9GAMM</name>
<sequence length="273" mass="29388">MSLPLRPIAFVLAASNHGSLIVNRNDYRMTAPGKGFGVGYQILNTSGFDVNEVSFVLGLLNCRRKHFGDGVVAIDGGANIGVHTVEWARHMHGWGQVTAFEAQETVFYALAGNVALNNCFNARVRLAALGGSSGELAVPQPDYCTPASFGSLELRQRPTTEFIGQPISYAPEATTIVPMVNLDALALARLDLLKLDVEGMELEVLRGGSTALARHRPIMLVEIIKSDRTALEAFLSGLGYQVFPVGINLLAVHSTDPTLQQISVVNDRMTLSV</sequence>
<dbReference type="GO" id="GO:0032259">
    <property type="term" value="P:methylation"/>
    <property type="evidence" value="ECO:0007669"/>
    <property type="project" value="UniProtKB-KW"/>
</dbReference>
<gene>
    <name evidence="2" type="ORF">CEK71_19325</name>
</gene>
<dbReference type="EMBL" id="CP022129">
    <property type="protein sequence ID" value="ASF48046.1"/>
    <property type="molecule type" value="Genomic_DNA"/>
</dbReference>
<protein>
    <submittedName>
        <fullName evidence="2">FkbM family methyltransferase</fullName>
    </submittedName>
</protein>
<dbReference type="PANTHER" id="PTHR34203">
    <property type="entry name" value="METHYLTRANSFERASE, FKBM FAMILY PROTEIN"/>
    <property type="match status" value="1"/>
</dbReference>
<keyword evidence="2" id="KW-0489">Methyltransferase</keyword>